<reference evidence="2" key="1">
    <citation type="journal article" date="2023" name="Commun. Biol.">
        <title>Genome analysis of Parmales, the sister group of diatoms, reveals the evolutionary specialization of diatoms from phago-mixotrophs to photoautotrophs.</title>
        <authorList>
            <person name="Ban H."/>
            <person name="Sato S."/>
            <person name="Yoshikawa S."/>
            <person name="Yamada K."/>
            <person name="Nakamura Y."/>
            <person name="Ichinomiya M."/>
            <person name="Sato N."/>
            <person name="Blanc-Mathieu R."/>
            <person name="Endo H."/>
            <person name="Kuwata A."/>
            <person name="Ogata H."/>
        </authorList>
    </citation>
    <scope>NUCLEOTIDE SEQUENCE [LARGE SCALE GENOMIC DNA]</scope>
    <source>
        <strain evidence="2">NIES 3700</strain>
    </source>
</reference>
<dbReference type="AlphaFoldDB" id="A0A9W6ZR87"/>
<keyword evidence="2" id="KW-1185">Reference proteome</keyword>
<proteinExistence type="predicted"/>
<dbReference type="Proteomes" id="UP001165122">
    <property type="component" value="Unassembled WGS sequence"/>
</dbReference>
<gene>
    <name evidence="1" type="ORF">TrLO_g5808</name>
</gene>
<organism evidence="1 2">
    <name type="scientific">Triparma laevis f. longispina</name>
    <dbReference type="NCBI Taxonomy" id="1714387"/>
    <lineage>
        <taxon>Eukaryota</taxon>
        <taxon>Sar</taxon>
        <taxon>Stramenopiles</taxon>
        <taxon>Ochrophyta</taxon>
        <taxon>Bolidophyceae</taxon>
        <taxon>Parmales</taxon>
        <taxon>Triparmaceae</taxon>
        <taxon>Triparma</taxon>
    </lineage>
</organism>
<sequence length="90" mass="10033">MFIANSKNISQLELLSSMRKKYDKSLEIDAGRRAEIVKKIKREEFGMDVNAEMTLVDGSVFVQDVVVHFLDVWVVPVKGLGGAASVCARF</sequence>
<evidence type="ECO:0000313" key="2">
    <source>
        <dbReference type="Proteomes" id="UP001165122"/>
    </source>
</evidence>
<accession>A0A9W6ZR87</accession>
<protein>
    <submittedName>
        <fullName evidence="1">Uncharacterized protein</fullName>
    </submittedName>
</protein>
<evidence type="ECO:0000313" key="1">
    <source>
        <dbReference type="EMBL" id="GMH55119.1"/>
    </source>
</evidence>
<comment type="caution">
    <text evidence="1">The sequence shown here is derived from an EMBL/GenBank/DDBJ whole genome shotgun (WGS) entry which is preliminary data.</text>
</comment>
<dbReference type="EMBL" id="BRXW01000441">
    <property type="protein sequence ID" value="GMH55119.1"/>
    <property type="molecule type" value="Genomic_DNA"/>
</dbReference>
<name>A0A9W6ZR87_9STRA</name>